<organism evidence="6 7">
    <name type="scientific">Miscanthus lutarioriparius</name>
    <dbReference type="NCBI Taxonomy" id="422564"/>
    <lineage>
        <taxon>Eukaryota</taxon>
        <taxon>Viridiplantae</taxon>
        <taxon>Streptophyta</taxon>
        <taxon>Embryophyta</taxon>
        <taxon>Tracheophyta</taxon>
        <taxon>Spermatophyta</taxon>
        <taxon>Magnoliopsida</taxon>
        <taxon>Liliopsida</taxon>
        <taxon>Poales</taxon>
        <taxon>Poaceae</taxon>
        <taxon>PACMAD clade</taxon>
        <taxon>Panicoideae</taxon>
        <taxon>Andropogonodae</taxon>
        <taxon>Andropogoneae</taxon>
        <taxon>Saccharinae</taxon>
        <taxon>Miscanthus</taxon>
    </lineage>
</organism>
<evidence type="ECO:0000256" key="2">
    <source>
        <dbReference type="ARBA" id="ARBA00022723"/>
    </source>
</evidence>
<keyword evidence="3" id="KW-0862">Zinc</keyword>
<dbReference type="GO" id="GO:0046294">
    <property type="term" value="P:formaldehyde catabolic process"/>
    <property type="evidence" value="ECO:0007669"/>
    <property type="project" value="TreeGrafter"/>
</dbReference>
<dbReference type="Pfam" id="PF08240">
    <property type="entry name" value="ADH_N"/>
    <property type="match status" value="1"/>
</dbReference>
<sequence length="126" mass="13488">MTNGNGGAGGTRGKAIKCKAAVAWGPGVLLSLEEVEVAPPGPLEVRVKVLFTSICHTDLSAWKGENEVHRKYPRILGHEAAGCVILILFSTHALRFFFFGSLAAPSPSTHDVSSETELCRSFESYS</sequence>
<dbReference type="AlphaFoldDB" id="A0A811M8I5"/>
<name>A0A811M8I5_9POAL</name>
<evidence type="ECO:0000256" key="3">
    <source>
        <dbReference type="ARBA" id="ARBA00022833"/>
    </source>
</evidence>
<protein>
    <recommendedName>
        <fullName evidence="5">Alcohol dehydrogenase-like N-terminal domain-containing protein</fullName>
    </recommendedName>
</protein>
<proteinExistence type="predicted"/>
<dbReference type="GO" id="GO:0004022">
    <property type="term" value="F:alcohol dehydrogenase (NAD+) activity"/>
    <property type="evidence" value="ECO:0007669"/>
    <property type="project" value="UniProtKB-EC"/>
</dbReference>
<dbReference type="PANTHER" id="PTHR43880:SF42">
    <property type="entry name" value="ALCOHOL DEHYDROGENASE-LIKE 3"/>
    <property type="match status" value="1"/>
</dbReference>
<feature type="domain" description="Alcohol dehydrogenase-like N-terminal" evidence="5">
    <location>
        <begin position="42"/>
        <end position="85"/>
    </location>
</feature>
<keyword evidence="7" id="KW-1185">Reference proteome</keyword>
<evidence type="ECO:0000256" key="4">
    <source>
        <dbReference type="ARBA" id="ARBA00049243"/>
    </source>
</evidence>
<evidence type="ECO:0000259" key="5">
    <source>
        <dbReference type="Pfam" id="PF08240"/>
    </source>
</evidence>
<dbReference type="Proteomes" id="UP000604825">
    <property type="component" value="Unassembled WGS sequence"/>
</dbReference>
<comment type="catalytic activity">
    <reaction evidence="4">
        <text>a primary alcohol + NAD(+) = an aldehyde + NADH + H(+)</text>
        <dbReference type="Rhea" id="RHEA:10736"/>
        <dbReference type="ChEBI" id="CHEBI:15378"/>
        <dbReference type="ChEBI" id="CHEBI:15734"/>
        <dbReference type="ChEBI" id="CHEBI:17478"/>
        <dbReference type="ChEBI" id="CHEBI:57540"/>
        <dbReference type="ChEBI" id="CHEBI:57945"/>
        <dbReference type="EC" id="1.1.1.1"/>
    </reaction>
</comment>
<dbReference type="InterPro" id="IPR013154">
    <property type="entry name" value="ADH-like_N"/>
</dbReference>
<evidence type="ECO:0000313" key="7">
    <source>
        <dbReference type="Proteomes" id="UP000604825"/>
    </source>
</evidence>
<keyword evidence="2" id="KW-0479">Metal-binding</keyword>
<dbReference type="GO" id="GO:0005829">
    <property type="term" value="C:cytosol"/>
    <property type="evidence" value="ECO:0007669"/>
    <property type="project" value="TreeGrafter"/>
</dbReference>
<evidence type="ECO:0000313" key="6">
    <source>
        <dbReference type="EMBL" id="CAD6204912.1"/>
    </source>
</evidence>
<dbReference type="InterPro" id="IPR011032">
    <property type="entry name" value="GroES-like_sf"/>
</dbReference>
<dbReference type="EMBL" id="CAJGYO010000001">
    <property type="protein sequence ID" value="CAD6204912.1"/>
    <property type="molecule type" value="Genomic_DNA"/>
</dbReference>
<accession>A0A811M8I5</accession>
<dbReference type="GO" id="GO:0051903">
    <property type="term" value="F:S-(hydroxymethyl)glutathione dehydrogenase [NAD(P)+] activity"/>
    <property type="evidence" value="ECO:0007669"/>
    <property type="project" value="TreeGrafter"/>
</dbReference>
<dbReference type="SUPFAM" id="SSF50129">
    <property type="entry name" value="GroES-like"/>
    <property type="match status" value="1"/>
</dbReference>
<dbReference type="OrthoDB" id="417550at2759"/>
<dbReference type="PANTHER" id="PTHR43880">
    <property type="entry name" value="ALCOHOL DEHYDROGENASE"/>
    <property type="match status" value="1"/>
</dbReference>
<comment type="subcellular location">
    <subcellularLocation>
        <location evidence="1">Cytoplasm</location>
    </subcellularLocation>
</comment>
<gene>
    <name evidence="6" type="ORF">NCGR_LOCUS2825</name>
</gene>
<dbReference type="Gene3D" id="3.90.180.10">
    <property type="entry name" value="Medium-chain alcohol dehydrogenases, catalytic domain"/>
    <property type="match status" value="1"/>
</dbReference>
<comment type="caution">
    <text evidence="6">The sequence shown here is derived from an EMBL/GenBank/DDBJ whole genome shotgun (WGS) entry which is preliminary data.</text>
</comment>
<reference evidence="6" key="1">
    <citation type="submission" date="2020-10" db="EMBL/GenBank/DDBJ databases">
        <authorList>
            <person name="Han B."/>
            <person name="Lu T."/>
            <person name="Zhao Q."/>
            <person name="Huang X."/>
            <person name="Zhao Y."/>
        </authorList>
    </citation>
    <scope>NUCLEOTIDE SEQUENCE</scope>
</reference>
<dbReference type="GO" id="GO:0008270">
    <property type="term" value="F:zinc ion binding"/>
    <property type="evidence" value="ECO:0007669"/>
    <property type="project" value="TreeGrafter"/>
</dbReference>
<evidence type="ECO:0000256" key="1">
    <source>
        <dbReference type="ARBA" id="ARBA00004496"/>
    </source>
</evidence>